<evidence type="ECO:0000256" key="5">
    <source>
        <dbReference type="ARBA" id="ARBA00022842"/>
    </source>
</evidence>
<dbReference type="InterPro" id="IPR032828">
    <property type="entry name" value="PolyA_RNA-bd"/>
</dbReference>
<dbReference type="InterPro" id="IPR050264">
    <property type="entry name" value="Bact_CCA-adding_enz_type3_sf"/>
</dbReference>
<feature type="domain" description="tRNA nucleotidyltransferase/poly(A) polymerase RNA and SrmB- binding" evidence="6">
    <location>
        <begin position="4"/>
        <end position="64"/>
    </location>
</feature>
<keyword evidence="2" id="KW-0819">tRNA processing</keyword>
<protein>
    <recommendedName>
        <fullName evidence="6">tRNA nucleotidyltransferase/poly(A) polymerase RNA and SrmB- binding domain-containing protein</fullName>
    </recommendedName>
</protein>
<dbReference type="GO" id="GO:0008033">
    <property type="term" value="P:tRNA processing"/>
    <property type="evidence" value="ECO:0007669"/>
    <property type="project" value="UniProtKB-KW"/>
</dbReference>
<reference evidence="7" key="1">
    <citation type="submission" date="2018-05" db="EMBL/GenBank/DDBJ databases">
        <authorList>
            <person name="Lanie J.A."/>
            <person name="Ng W.-L."/>
            <person name="Kazmierczak K.M."/>
            <person name="Andrzejewski T.M."/>
            <person name="Davidsen T.M."/>
            <person name="Wayne K.J."/>
            <person name="Tettelin H."/>
            <person name="Glass J.I."/>
            <person name="Rusch D."/>
            <person name="Podicherti R."/>
            <person name="Tsui H.-C.T."/>
            <person name="Winkler M.E."/>
        </authorList>
    </citation>
    <scope>NUCLEOTIDE SEQUENCE</scope>
</reference>
<evidence type="ECO:0000256" key="3">
    <source>
        <dbReference type="ARBA" id="ARBA00022695"/>
    </source>
</evidence>
<evidence type="ECO:0000256" key="2">
    <source>
        <dbReference type="ARBA" id="ARBA00022694"/>
    </source>
</evidence>
<comment type="cofactor">
    <cofactor evidence="1">
        <name>Mg(2+)</name>
        <dbReference type="ChEBI" id="CHEBI:18420"/>
    </cofactor>
</comment>
<proteinExistence type="predicted"/>
<keyword evidence="4" id="KW-0479">Metal-binding</keyword>
<dbReference type="GO" id="GO:0046872">
    <property type="term" value="F:metal ion binding"/>
    <property type="evidence" value="ECO:0007669"/>
    <property type="project" value="UniProtKB-KW"/>
</dbReference>
<evidence type="ECO:0000313" key="7">
    <source>
        <dbReference type="EMBL" id="SVB50287.1"/>
    </source>
</evidence>
<accession>A0A382EK90</accession>
<organism evidence="7">
    <name type="scientific">marine metagenome</name>
    <dbReference type="NCBI Taxonomy" id="408172"/>
    <lineage>
        <taxon>unclassified sequences</taxon>
        <taxon>metagenomes</taxon>
        <taxon>ecological metagenomes</taxon>
    </lineage>
</organism>
<dbReference type="PANTHER" id="PTHR46173:SF1">
    <property type="entry name" value="CCA TRNA NUCLEOTIDYLTRANSFERASE 1, MITOCHONDRIAL"/>
    <property type="match status" value="1"/>
</dbReference>
<evidence type="ECO:0000259" key="6">
    <source>
        <dbReference type="Pfam" id="PF12627"/>
    </source>
</evidence>
<evidence type="ECO:0000256" key="1">
    <source>
        <dbReference type="ARBA" id="ARBA00001946"/>
    </source>
</evidence>
<dbReference type="GO" id="GO:0000049">
    <property type="term" value="F:tRNA binding"/>
    <property type="evidence" value="ECO:0007669"/>
    <property type="project" value="TreeGrafter"/>
</dbReference>
<evidence type="ECO:0000256" key="4">
    <source>
        <dbReference type="ARBA" id="ARBA00022723"/>
    </source>
</evidence>
<dbReference type="PANTHER" id="PTHR46173">
    <property type="entry name" value="CCA TRNA NUCLEOTIDYLTRANSFERASE 1, MITOCHONDRIAL"/>
    <property type="match status" value="1"/>
</dbReference>
<sequence>GLFGLEIEQETWTSLSALVSHLKSLSTERVRDELLKILTTDSSPGRVLELYAESGAVSVLYPELQGLRELSDGREGSSLWTLSVSAVQALPTGRPMLRLAALLCELSPRDVGAFLTRLRFSNATIAETTGLVGSSPFPPPEADGYTWRRWLAAIGPERISALARLGLARARARYSLGMGDDRESLVNSWRQAKAIRLQRPPLEVSDLALDGRGLISIGLKPGPHFAQILDGLLDWVLEDPERNRHDLLVECAMELAAELVDG</sequence>
<feature type="non-terminal residue" evidence="7">
    <location>
        <position position="1"/>
    </location>
</feature>
<dbReference type="Pfam" id="PF12627">
    <property type="entry name" value="PolyA_pol_RNAbd"/>
    <property type="match status" value="1"/>
</dbReference>
<dbReference type="EMBL" id="UINC01044609">
    <property type="protein sequence ID" value="SVB50287.1"/>
    <property type="molecule type" value="Genomic_DNA"/>
</dbReference>
<dbReference type="GO" id="GO:0016779">
    <property type="term" value="F:nucleotidyltransferase activity"/>
    <property type="evidence" value="ECO:0007669"/>
    <property type="project" value="UniProtKB-KW"/>
</dbReference>
<name>A0A382EK90_9ZZZZ</name>
<keyword evidence="3" id="KW-0808">Transferase</keyword>
<keyword evidence="5" id="KW-0460">Magnesium</keyword>
<dbReference type="AlphaFoldDB" id="A0A382EK90"/>
<dbReference type="SUPFAM" id="SSF81891">
    <property type="entry name" value="Poly A polymerase C-terminal region-like"/>
    <property type="match status" value="1"/>
</dbReference>
<keyword evidence="3" id="KW-0548">Nucleotidyltransferase</keyword>
<gene>
    <name evidence="7" type="ORF">METZ01_LOCUS203141</name>
</gene>
<dbReference type="Gene3D" id="1.10.3090.10">
    <property type="entry name" value="cca-adding enzyme, domain 2"/>
    <property type="match status" value="1"/>
</dbReference>